<dbReference type="PANTHER" id="PTHR31650:SF37">
    <property type="entry name" value="DIACYLGLYCEROL O-ACYLTRANSFERASE"/>
    <property type="match status" value="1"/>
</dbReference>
<evidence type="ECO:0000313" key="2">
    <source>
        <dbReference type="EnsemblPlants" id="AET5Gv20742100.18"/>
    </source>
</evidence>
<dbReference type="PANTHER" id="PTHR31650">
    <property type="entry name" value="O-ACYLTRANSFERASE (WSD1-LIKE) FAMILY PROTEIN"/>
    <property type="match status" value="1"/>
</dbReference>
<protein>
    <recommendedName>
        <fullName evidence="1">O-acyltransferase WSD1 C-terminal domain-containing protein</fullName>
    </recommendedName>
</protein>
<keyword evidence="3" id="KW-1185">Reference proteome</keyword>
<dbReference type="Proteomes" id="UP000015105">
    <property type="component" value="Chromosome 5D"/>
</dbReference>
<dbReference type="EnsemblPlants" id="AET5Gv20742100.18">
    <property type="protein sequence ID" value="AET5Gv20742100.18"/>
    <property type="gene ID" value="AET5Gv20742100"/>
</dbReference>
<dbReference type="Pfam" id="PF06974">
    <property type="entry name" value="WS_DGAT_C"/>
    <property type="match status" value="1"/>
</dbReference>
<dbReference type="InterPro" id="IPR045034">
    <property type="entry name" value="O-acyltransferase_WSD1-like"/>
</dbReference>
<accession>A0A453LFI5</accession>
<reference evidence="2" key="5">
    <citation type="journal article" date="2021" name="G3 (Bethesda)">
        <title>Aegilops tauschii genome assembly Aet v5.0 features greater sequence contiguity and improved annotation.</title>
        <authorList>
            <person name="Wang L."/>
            <person name="Zhu T."/>
            <person name="Rodriguez J.C."/>
            <person name="Deal K.R."/>
            <person name="Dubcovsky J."/>
            <person name="McGuire P.E."/>
            <person name="Lux T."/>
            <person name="Spannagl M."/>
            <person name="Mayer K.F.X."/>
            <person name="Baldrich P."/>
            <person name="Meyers B.C."/>
            <person name="Huo N."/>
            <person name="Gu Y.Q."/>
            <person name="Zhou H."/>
            <person name="Devos K.M."/>
            <person name="Bennetzen J.L."/>
            <person name="Unver T."/>
            <person name="Budak H."/>
            <person name="Gulick P.J."/>
            <person name="Galiba G."/>
            <person name="Kalapos B."/>
            <person name="Nelson D.R."/>
            <person name="Li P."/>
            <person name="You F.M."/>
            <person name="Luo M.C."/>
            <person name="Dvorak J."/>
        </authorList>
    </citation>
    <scope>NUCLEOTIDE SEQUENCE [LARGE SCALE GENOMIC DNA]</scope>
    <source>
        <strain evidence="2">cv. AL8/78</strain>
    </source>
</reference>
<organism evidence="2 3">
    <name type="scientific">Aegilops tauschii subsp. strangulata</name>
    <name type="common">Goatgrass</name>
    <dbReference type="NCBI Taxonomy" id="200361"/>
    <lineage>
        <taxon>Eukaryota</taxon>
        <taxon>Viridiplantae</taxon>
        <taxon>Streptophyta</taxon>
        <taxon>Embryophyta</taxon>
        <taxon>Tracheophyta</taxon>
        <taxon>Spermatophyta</taxon>
        <taxon>Magnoliopsida</taxon>
        <taxon>Liliopsida</taxon>
        <taxon>Poales</taxon>
        <taxon>Poaceae</taxon>
        <taxon>BOP clade</taxon>
        <taxon>Pooideae</taxon>
        <taxon>Triticodae</taxon>
        <taxon>Triticeae</taxon>
        <taxon>Triticinae</taxon>
        <taxon>Aegilops</taxon>
    </lineage>
</organism>
<reference evidence="2" key="3">
    <citation type="journal article" date="2017" name="Nature">
        <title>Genome sequence of the progenitor of the wheat D genome Aegilops tauschii.</title>
        <authorList>
            <person name="Luo M.C."/>
            <person name="Gu Y.Q."/>
            <person name="Puiu D."/>
            <person name="Wang H."/>
            <person name="Twardziok S.O."/>
            <person name="Deal K.R."/>
            <person name="Huo N."/>
            <person name="Zhu T."/>
            <person name="Wang L."/>
            <person name="Wang Y."/>
            <person name="McGuire P.E."/>
            <person name="Liu S."/>
            <person name="Long H."/>
            <person name="Ramasamy R.K."/>
            <person name="Rodriguez J.C."/>
            <person name="Van S.L."/>
            <person name="Yuan L."/>
            <person name="Wang Z."/>
            <person name="Xia Z."/>
            <person name="Xiao L."/>
            <person name="Anderson O.D."/>
            <person name="Ouyang S."/>
            <person name="Liang Y."/>
            <person name="Zimin A.V."/>
            <person name="Pertea G."/>
            <person name="Qi P."/>
            <person name="Bennetzen J.L."/>
            <person name="Dai X."/>
            <person name="Dawson M.W."/>
            <person name="Muller H.G."/>
            <person name="Kugler K."/>
            <person name="Rivarola-Duarte L."/>
            <person name="Spannagl M."/>
            <person name="Mayer K.F.X."/>
            <person name="Lu F.H."/>
            <person name="Bevan M.W."/>
            <person name="Leroy P."/>
            <person name="Li P."/>
            <person name="You F.M."/>
            <person name="Sun Q."/>
            <person name="Liu Z."/>
            <person name="Lyons E."/>
            <person name="Wicker T."/>
            <person name="Salzberg S.L."/>
            <person name="Devos K.M."/>
            <person name="Dvorak J."/>
        </authorList>
    </citation>
    <scope>NUCLEOTIDE SEQUENCE [LARGE SCALE GENOMIC DNA]</scope>
    <source>
        <strain evidence="2">cv. AL8/78</strain>
    </source>
</reference>
<dbReference type="AlphaFoldDB" id="A0A453LFI5"/>
<evidence type="ECO:0000259" key="1">
    <source>
        <dbReference type="Pfam" id="PF06974"/>
    </source>
</evidence>
<dbReference type="GO" id="GO:0019432">
    <property type="term" value="P:triglyceride biosynthetic process"/>
    <property type="evidence" value="ECO:0007669"/>
    <property type="project" value="TreeGrafter"/>
</dbReference>
<reference evidence="3" key="1">
    <citation type="journal article" date="2014" name="Science">
        <title>Ancient hybridizations among the ancestral genomes of bread wheat.</title>
        <authorList>
            <consortium name="International Wheat Genome Sequencing Consortium,"/>
            <person name="Marcussen T."/>
            <person name="Sandve S.R."/>
            <person name="Heier L."/>
            <person name="Spannagl M."/>
            <person name="Pfeifer M."/>
            <person name="Jakobsen K.S."/>
            <person name="Wulff B.B."/>
            <person name="Steuernagel B."/>
            <person name="Mayer K.F."/>
            <person name="Olsen O.A."/>
        </authorList>
    </citation>
    <scope>NUCLEOTIDE SEQUENCE [LARGE SCALE GENOMIC DNA]</scope>
    <source>
        <strain evidence="3">cv. AL8/78</strain>
    </source>
</reference>
<reference evidence="2" key="4">
    <citation type="submission" date="2019-03" db="UniProtKB">
        <authorList>
            <consortium name="EnsemblPlants"/>
        </authorList>
    </citation>
    <scope>IDENTIFICATION</scope>
</reference>
<name>A0A453LFI5_AEGTS</name>
<dbReference type="GO" id="GO:0005886">
    <property type="term" value="C:plasma membrane"/>
    <property type="evidence" value="ECO:0007669"/>
    <property type="project" value="TreeGrafter"/>
</dbReference>
<dbReference type="Gramene" id="AET5Gv20742100.18">
    <property type="protein sequence ID" value="AET5Gv20742100.18"/>
    <property type="gene ID" value="AET5Gv20742100"/>
</dbReference>
<proteinExistence type="predicted"/>
<dbReference type="GO" id="GO:0008374">
    <property type="term" value="F:O-acyltransferase activity"/>
    <property type="evidence" value="ECO:0007669"/>
    <property type="project" value="InterPro"/>
</dbReference>
<sequence length="56" mass="6366">NDVAWGNQLGYILLPFHLAMHNDPLAYVRKAKMTVDRKKSSLEAIFTCFDCALPEL</sequence>
<evidence type="ECO:0000313" key="3">
    <source>
        <dbReference type="Proteomes" id="UP000015105"/>
    </source>
</evidence>
<feature type="domain" description="O-acyltransferase WSD1 C-terminal" evidence="1">
    <location>
        <begin position="5"/>
        <end position="47"/>
    </location>
</feature>
<dbReference type="InterPro" id="IPR009721">
    <property type="entry name" value="O-acyltransferase_WSD1_C"/>
</dbReference>
<reference evidence="3" key="2">
    <citation type="journal article" date="2017" name="Nat. Plants">
        <title>The Aegilops tauschii genome reveals multiple impacts of transposons.</title>
        <authorList>
            <person name="Zhao G."/>
            <person name="Zou C."/>
            <person name="Li K."/>
            <person name="Wang K."/>
            <person name="Li T."/>
            <person name="Gao L."/>
            <person name="Zhang X."/>
            <person name="Wang H."/>
            <person name="Yang Z."/>
            <person name="Liu X."/>
            <person name="Jiang W."/>
            <person name="Mao L."/>
            <person name="Kong X."/>
            <person name="Jiao Y."/>
            <person name="Jia J."/>
        </authorList>
    </citation>
    <scope>NUCLEOTIDE SEQUENCE [LARGE SCALE GENOMIC DNA]</scope>
    <source>
        <strain evidence="3">cv. AL8/78</strain>
    </source>
</reference>